<name>A0A1Y1SHC8_9GAMM</name>
<protein>
    <recommendedName>
        <fullName evidence="7">Thiol:disulfide interchange protein</fullName>
    </recommendedName>
</protein>
<evidence type="ECO:0000259" key="9">
    <source>
        <dbReference type="Pfam" id="PF13098"/>
    </source>
</evidence>
<dbReference type="InterPro" id="IPR012336">
    <property type="entry name" value="Thioredoxin-like_fold"/>
</dbReference>
<comment type="similarity">
    <text evidence="2 7">Belongs to the thioredoxin family. DsbC subfamily.</text>
</comment>
<dbReference type="AlphaFoldDB" id="A0A1Y1SHC8"/>
<feature type="chain" id="PRO_5010897208" description="Thiol:disulfide interchange protein" evidence="7">
    <location>
        <begin position="20"/>
        <end position="240"/>
    </location>
</feature>
<dbReference type="Pfam" id="PF10411">
    <property type="entry name" value="DsbC_N"/>
    <property type="match status" value="1"/>
</dbReference>
<comment type="caution">
    <text evidence="10">The sequence shown here is derived from an EMBL/GenBank/DDBJ whole genome shotgun (WGS) entry which is preliminary data.</text>
</comment>
<gene>
    <name evidence="10" type="ORF">ATO7_02510</name>
</gene>
<evidence type="ECO:0000256" key="3">
    <source>
        <dbReference type="ARBA" id="ARBA00022729"/>
    </source>
</evidence>
<comment type="subcellular location">
    <subcellularLocation>
        <location evidence="1 7">Periplasm</location>
    </subcellularLocation>
</comment>
<dbReference type="PANTHER" id="PTHR35272:SF3">
    <property type="entry name" value="THIOL:DISULFIDE INTERCHANGE PROTEIN DSBC"/>
    <property type="match status" value="1"/>
</dbReference>
<feature type="signal peptide" evidence="7">
    <location>
        <begin position="1"/>
        <end position="19"/>
    </location>
</feature>
<dbReference type="STRING" id="1317117.ATO7_02510"/>
<evidence type="ECO:0000256" key="7">
    <source>
        <dbReference type="RuleBase" id="RU364038"/>
    </source>
</evidence>
<dbReference type="GO" id="GO:0016853">
    <property type="term" value="F:isomerase activity"/>
    <property type="evidence" value="ECO:0007669"/>
    <property type="project" value="UniProtKB-KW"/>
</dbReference>
<reference evidence="10 11" key="1">
    <citation type="submission" date="2013-04" db="EMBL/GenBank/DDBJ databases">
        <title>Oceanococcus atlanticus 22II-S10r2 Genome Sequencing.</title>
        <authorList>
            <person name="Lai Q."/>
            <person name="Li G."/>
            <person name="Shao Z."/>
        </authorList>
    </citation>
    <scope>NUCLEOTIDE SEQUENCE [LARGE SCALE GENOMIC DNA]</scope>
    <source>
        <strain evidence="10 11">22II-S10r2</strain>
    </source>
</reference>
<dbReference type="RefSeq" id="WP_083559335.1">
    <property type="nucleotide sequence ID" value="NZ_AQQV01000001.1"/>
</dbReference>
<dbReference type="CDD" id="cd03020">
    <property type="entry name" value="DsbA_DsbC_DsbG"/>
    <property type="match status" value="1"/>
</dbReference>
<comment type="function">
    <text evidence="7">Required for disulfide bond formation in some periplasmic proteins. Acts by transferring its disulfide bond to other proteins and is reduced in the process.</text>
</comment>
<dbReference type="InterPro" id="IPR009094">
    <property type="entry name" value="DiS-bond_isomerase_DsbC/G_N_sf"/>
</dbReference>
<evidence type="ECO:0000256" key="4">
    <source>
        <dbReference type="ARBA" id="ARBA00022764"/>
    </source>
</evidence>
<dbReference type="PANTHER" id="PTHR35272">
    <property type="entry name" value="THIOL:DISULFIDE INTERCHANGE PROTEIN DSBC-RELATED"/>
    <property type="match status" value="1"/>
</dbReference>
<dbReference type="InterPro" id="IPR036249">
    <property type="entry name" value="Thioredoxin-like_sf"/>
</dbReference>
<dbReference type="InterPro" id="IPR051470">
    <property type="entry name" value="Thiol:disulfide_interchange"/>
</dbReference>
<dbReference type="OrthoDB" id="12976at2"/>
<dbReference type="SUPFAM" id="SSF54423">
    <property type="entry name" value="DsbC/DsbG N-terminal domain-like"/>
    <property type="match status" value="1"/>
</dbReference>
<proteinExistence type="inferred from homology"/>
<keyword evidence="4 7" id="KW-0574">Periplasm</keyword>
<dbReference type="Gene3D" id="3.40.30.10">
    <property type="entry name" value="Glutaredoxin"/>
    <property type="match status" value="1"/>
</dbReference>
<evidence type="ECO:0000256" key="6">
    <source>
        <dbReference type="ARBA" id="ARBA00023284"/>
    </source>
</evidence>
<evidence type="ECO:0000259" key="8">
    <source>
        <dbReference type="Pfam" id="PF10411"/>
    </source>
</evidence>
<dbReference type="Proteomes" id="UP000192342">
    <property type="component" value="Unassembled WGS sequence"/>
</dbReference>
<keyword evidence="11" id="KW-1185">Reference proteome</keyword>
<dbReference type="SUPFAM" id="SSF52833">
    <property type="entry name" value="Thioredoxin-like"/>
    <property type="match status" value="1"/>
</dbReference>
<evidence type="ECO:0000256" key="2">
    <source>
        <dbReference type="ARBA" id="ARBA00009813"/>
    </source>
</evidence>
<evidence type="ECO:0000313" key="10">
    <source>
        <dbReference type="EMBL" id="ORE88711.1"/>
    </source>
</evidence>
<dbReference type="Pfam" id="PF13098">
    <property type="entry name" value="Thioredoxin_2"/>
    <property type="match status" value="1"/>
</dbReference>
<evidence type="ECO:0000313" key="11">
    <source>
        <dbReference type="Proteomes" id="UP000192342"/>
    </source>
</evidence>
<accession>A0A1Y1SHC8</accession>
<sequence length="240" mass="26584">MKRLIMGLLLASTAATLHAADDASGKIKTLRDNLSNSFPTLKTEDISTTPVKGIYQVNRGVSFGYVTEDAKYFFDGDLIDLKNAVSLTEGSRKSLRLEVLDKIGEDKMITFAAKNQKHEMTVFTDIDCGYCRKLHREMAEYNDAGITVHYVFYPRSGPNTPSFKKAEEVWCSKDQNKAMTEAKDGRDVSAKACSTPVMEHFRAGQEIGVRGTPALVLDDGTMQPGYVPAKRLAQLFAQQN</sequence>
<organism evidence="10 11">
    <name type="scientific">Oceanococcus atlanticus</name>
    <dbReference type="NCBI Taxonomy" id="1317117"/>
    <lineage>
        <taxon>Bacteria</taxon>
        <taxon>Pseudomonadati</taxon>
        <taxon>Pseudomonadota</taxon>
        <taxon>Gammaproteobacteria</taxon>
        <taxon>Chromatiales</taxon>
        <taxon>Oceanococcaceae</taxon>
        <taxon>Oceanococcus</taxon>
    </lineage>
</organism>
<dbReference type="InterPro" id="IPR033954">
    <property type="entry name" value="DiS-bond_Isoase_DsbC/G"/>
</dbReference>
<dbReference type="EMBL" id="AQQV01000001">
    <property type="protein sequence ID" value="ORE88711.1"/>
    <property type="molecule type" value="Genomic_DNA"/>
</dbReference>
<dbReference type="GO" id="GO:0042597">
    <property type="term" value="C:periplasmic space"/>
    <property type="evidence" value="ECO:0007669"/>
    <property type="project" value="UniProtKB-SubCell"/>
</dbReference>
<keyword evidence="5" id="KW-1015">Disulfide bond</keyword>
<feature type="domain" description="Disulphide bond isomerase DsbC/G N-terminal" evidence="8">
    <location>
        <begin position="19"/>
        <end position="89"/>
    </location>
</feature>
<evidence type="ECO:0000256" key="5">
    <source>
        <dbReference type="ARBA" id="ARBA00023157"/>
    </source>
</evidence>
<dbReference type="InterPro" id="IPR018950">
    <property type="entry name" value="DiS-bond_isomerase_DsbC/G_N"/>
</dbReference>
<keyword evidence="6 7" id="KW-0676">Redox-active center</keyword>
<keyword evidence="3 7" id="KW-0732">Signal</keyword>
<dbReference type="Gene3D" id="3.10.450.70">
    <property type="entry name" value="Disulphide bond isomerase, DsbC/G, N-terminal"/>
    <property type="match status" value="1"/>
</dbReference>
<evidence type="ECO:0000256" key="1">
    <source>
        <dbReference type="ARBA" id="ARBA00004418"/>
    </source>
</evidence>
<feature type="domain" description="Thioredoxin-like fold" evidence="9">
    <location>
        <begin position="112"/>
        <end position="235"/>
    </location>
</feature>
<keyword evidence="10" id="KW-0413">Isomerase</keyword>